<name>A0A5B7JYM3_PORTR</name>
<keyword evidence="3" id="KW-1185">Reference proteome</keyword>
<reference evidence="2 3" key="1">
    <citation type="submission" date="2019-05" db="EMBL/GenBank/DDBJ databases">
        <title>Another draft genome of Portunus trituberculatus and its Hox gene families provides insights of decapod evolution.</title>
        <authorList>
            <person name="Jeong J.-H."/>
            <person name="Song I."/>
            <person name="Kim S."/>
            <person name="Choi T."/>
            <person name="Kim D."/>
            <person name="Ryu S."/>
            <person name="Kim W."/>
        </authorList>
    </citation>
    <scope>NUCLEOTIDE SEQUENCE [LARGE SCALE GENOMIC DNA]</scope>
    <source>
        <tissue evidence="2">Muscle</tissue>
    </source>
</reference>
<sequence>MQATTCIIIINSSIIIIFIFTIIIIIIKTQQTRLVKKSIFKRQLTHAHTNARTHARRLKR</sequence>
<dbReference type="EMBL" id="VSRR010129279">
    <property type="protein sequence ID" value="MPD01941.1"/>
    <property type="molecule type" value="Genomic_DNA"/>
</dbReference>
<protein>
    <submittedName>
        <fullName evidence="2">Uncharacterized protein</fullName>
    </submittedName>
</protein>
<evidence type="ECO:0000313" key="3">
    <source>
        <dbReference type="Proteomes" id="UP000324222"/>
    </source>
</evidence>
<comment type="caution">
    <text evidence="2">The sequence shown here is derived from an EMBL/GenBank/DDBJ whole genome shotgun (WGS) entry which is preliminary data.</text>
</comment>
<proteinExistence type="predicted"/>
<organism evidence="2 3">
    <name type="scientific">Portunus trituberculatus</name>
    <name type="common">Swimming crab</name>
    <name type="synonym">Neptunus trituberculatus</name>
    <dbReference type="NCBI Taxonomy" id="210409"/>
    <lineage>
        <taxon>Eukaryota</taxon>
        <taxon>Metazoa</taxon>
        <taxon>Ecdysozoa</taxon>
        <taxon>Arthropoda</taxon>
        <taxon>Crustacea</taxon>
        <taxon>Multicrustacea</taxon>
        <taxon>Malacostraca</taxon>
        <taxon>Eumalacostraca</taxon>
        <taxon>Eucarida</taxon>
        <taxon>Decapoda</taxon>
        <taxon>Pleocyemata</taxon>
        <taxon>Brachyura</taxon>
        <taxon>Eubrachyura</taxon>
        <taxon>Portunoidea</taxon>
        <taxon>Portunidae</taxon>
        <taxon>Portuninae</taxon>
        <taxon>Portunus</taxon>
    </lineage>
</organism>
<accession>A0A5B7JYM3</accession>
<keyword evidence="1" id="KW-0472">Membrane</keyword>
<keyword evidence="1" id="KW-1133">Transmembrane helix</keyword>
<keyword evidence="1" id="KW-0812">Transmembrane</keyword>
<gene>
    <name evidence="2" type="ORF">E2C01_097492</name>
</gene>
<dbReference type="Proteomes" id="UP000324222">
    <property type="component" value="Unassembled WGS sequence"/>
</dbReference>
<feature type="transmembrane region" description="Helical" evidence="1">
    <location>
        <begin position="6"/>
        <end position="27"/>
    </location>
</feature>
<dbReference type="AlphaFoldDB" id="A0A5B7JYM3"/>
<evidence type="ECO:0000256" key="1">
    <source>
        <dbReference type="SAM" id="Phobius"/>
    </source>
</evidence>
<evidence type="ECO:0000313" key="2">
    <source>
        <dbReference type="EMBL" id="MPD01941.1"/>
    </source>
</evidence>